<dbReference type="SUPFAM" id="SSF48452">
    <property type="entry name" value="TPR-like"/>
    <property type="match status" value="2"/>
</dbReference>
<dbReference type="EMBL" id="JAUSVF010000001">
    <property type="protein sequence ID" value="MDQ0320267.1"/>
    <property type="molecule type" value="Genomic_DNA"/>
</dbReference>
<dbReference type="Gene3D" id="1.25.40.10">
    <property type="entry name" value="Tetratricopeptide repeat domain"/>
    <property type="match status" value="2"/>
</dbReference>
<organism evidence="1 2">
    <name type="scientific">Pararhizobium capsulatum DSM 1112</name>
    <dbReference type="NCBI Taxonomy" id="1121113"/>
    <lineage>
        <taxon>Bacteria</taxon>
        <taxon>Pseudomonadati</taxon>
        <taxon>Pseudomonadota</taxon>
        <taxon>Alphaproteobacteria</taxon>
        <taxon>Hyphomicrobiales</taxon>
        <taxon>Rhizobiaceae</taxon>
        <taxon>Rhizobium/Agrobacterium group</taxon>
        <taxon>Pararhizobium</taxon>
    </lineage>
</organism>
<name>A0ABU0BQM8_9HYPH</name>
<accession>A0ABU0BQM8</accession>
<keyword evidence="2" id="KW-1185">Reference proteome</keyword>
<evidence type="ECO:0000313" key="2">
    <source>
        <dbReference type="Proteomes" id="UP001230207"/>
    </source>
</evidence>
<protein>
    <submittedName>
        <fullName evidence="1">Tetratricopeptide (TPR) repeat protein</fullName>
    </submittedName>
</protein>
<reference evidence="1 2" key="1">
    <citation type="submission" date="2023-07" db="EMBL/GenBank/DDBJ databases">
        <title>Genomic Encyclopedia of Type Strains, Phase IV (KMG-IV): sequencing the most valuable type-strain genomes for metagenomic binning, comparative biology and taxonomic classification.</title>
        <authorList>
            <person name="Goeker M."/>
        </authorList>
    </citation>
    <scope>NUCLEOTIDE SEQUENCE [LARGE SCALE GENOMIC DNA]</scope>
    <source>
        <strain evidence="1 2">DSM 1112</strain>
    </source>
</reference>
<evidence type="ECO:0000313" key="1">
    <source>
        <dbReference type="EMBL" id="MDQ0320267.1"/>
    </source>
</evidence>
<comment type="caution">
    <text evidence="1">The sequence shown here is derived from an EMBL/GenBank/DDBJ whole genome shotgun (WGS) entry which is preliminary data.</text>
</comment>
<sequence length="380" mass="41845">MHLQAVFGIAATHLQGKSEAALLALSRSLKIAEDLDEAVNQVALLGMLRTFYFRSGDFRTALLYAQRCRAVSETVDDVAASAQARSILGRSLHLMGDLASARVELEASLDLWSRVRRTTIYLSHELHYPSEVTLARNLWLQGHPLQAEQRAHDIIETATMIDRPAALAVVLGWAASVYLWTGNWDLAEKHIEAIVYHAESNSLGPFIAAGRARRGELAILRGAAQTGVEDLRASLRAIHAVGYETLTTELSISLVHGLNMIGQFAEAMELVDQTISAVAANGDELYLPELLRVRGAVLLKMPQPREDEAKDCLSQSLDLSRRQGARAWELRTAIDLARLEASRGEIGVAAKILRPVFDNFVEGSHTMDLMRAQELLIQLD</sequence>
<dbReference type="PANTHER" id="PTHR47691">
    <property type="entry name" value="REGULATOR-RELATED"/>
    <property type="match status" value="1"/>
</dbReference>
<gene>
    <name evidence="1" type="ORF">QO002_002405</name>
</gene>
<dbReference type="Proteomes" id="UP001230207">
    <property type="component" value="Unassembled WGS sequence"/>
</dbReference>
<dbReference type="PANTHER" id="PTHR47691:SF3">
    <property type="entry name" value="HTH-TYPE TRANSCRIPTIONAL REGULATOR RV0890C-RELATED"/>
    <property type="match status" value="1"/>
</dbReference>
<proteinExistence type="predicted"/>
<dbReference type="InterPro" id="IPR011990">
    <property type="entry name" value="TPR-like_helical_dom_sf"/>
</dbReference>